<evidence type="ECO:0000256" key="4">
    <source>
        <dbReference type="ARBA" id="ARBA00022989"/>
    </source>
</evidence>
<proteinExistence type="inferred from homology"/>
<keyword evidence="5 7" id="KW-0472">Membrane</keyword>
<feature type="transmembrane region" description="Helical" evidence="7">
    <location>
        <begin position="156"/>
        <end position="179"/>
    </location>
</feature>
<feature type="domain" description="EamA" evidence="8">
    <location>
        <begin position="37"/>
        <end position="172"/>
    </location>
</feature>
<feature type="transmembrane region" description="Helical" evidence="7">
    <location>
        <begin position="64"/>
        <end position="85"/>
    </location>
</feature>
<evidence type="ECO:0000256" key="1">
    <source>
        <dbReference type="ARBA" id="ARBA00004141"/>
    </source>
</evidence>
<feature type="region of interest" description="Disordered" evidence="6">
    <location>
        <begin position="1"/>
        <end position="26"/>
    </location>
</feature>
<sequence>MAPVQETAGTTMDHQTASLHAGPDGQITPIPDANRQGALLVLVAAVLWGTTGAAQVLAPSEASALGIATARLCTGGLILLAWALASRGTVGMAACWTRSTWALTVVGVGSVAAYQALFFSAVRSTGVTTGTLIAIGCAPLITGLLGLAIKERLTRVWALGTAMTVAGLALLSVPGGAVLVRLSGVLYALAAAAAYSTYTVAGRMLLSRGVDGRVVVGTFFGFACLPIVALSAGDDFTWLTAWNGIGVTLWLGVGATAVPYLLWIRGLRTTAVSSATAIGLAEPLMASALGIFVLGEEATPWTLTGMAAIVAGLAVVGRAGTDAGEPATRQ</sequence>
<feature type="transmembrane region" description="Helical" evidence="7">
    <location>
        <begin position="239"/>
        <end position="263"/>
    </location>
</feature>
<feature type="transmembrane region" description="Helical" evidence="7">
    <location>
        <begin position="185"/>
        <end position="202"/>
    </location>
</feature>
<dbReference type="GO" id="GO:0016020">
    <property type="term" value="C:membrane"/>
    <property type="evidence" value="ECO:0007669"/>
    <property type="project" value="UniProtKB-SubCell"/>
</dbReference>
<evidence type="ECO:0000256" key="3">
    <source>
        <dbReference type="ARBA" id="ARBA00022692"/>
    </source>
</evidence>
<evidence type="ECO:0000313" key="9">
    <source>
        <dbReference type="EMBL" id="OWV06790.1"/>
    </source>
</evidence>
<organism evidence="9 10">
    <name type="scientific">Micromonospora wenchangensis</name>
    <dbReference type="NCBI Taxonomy" id="1185415"/>
    <lineage>
        <taxon>Bacteria</taxon>
        <taxon>Bacillati</taxon>
        <taxon>Actinomycetota</taxon>
        <taxon>Actinomycetes</taxon>
        <taxon>Micromonosporales</taxon>
        <taxon>Micromonosporaceae</taxon>
        <taxon>Micromonospora</taxon>
    </lineage>
</organism>
<feature type="transmembrane region" description="Helical" evidence="7">
    <location>
        <begin position="38"/>
        <end position="58"/>
    </location>
</feature>
<dbReference type="Proteomes" id="UP000197174">
    <property type="component" value="Unassembled WGS sequence"/>
</dbReference>
<feature type="transmembrane region" description="Helical" evidence="7">
    <location>
        <begin position="275"/>
        <end position="295"/>
    </location>
</feature>
<feature type="transmembrane region" description="Helical" evidence="7">
    <location>
        <begin position="301"/>
        <end position="320"/>
    </location>
</feature>
<evidence type="ECO:0000256" key="5">
    <source>
        <dbReference type="ARBA" id="ARBA00023136"/>
    </source>
</evidence>
<dbReference type="Gene3D" id="1.10.3730.20">
    <property type="match status" value="1"/>
</dbReference>
<evidence type="ECO:0000256" key="6">
    <source>
        <dbReference type="SAM" id="MobiDB-lite"/>
    </source>
</evidence>
<feature type="compositionally biased region" description="Polar residues" evidence="6">
    <location>
        <begin position="7"/>
        <end position="18"/>
    </location>
</feature>
<dbReference type="InterPro" id="IPR050638">
    <property type="entry name" value="AA-Vitamin_Transporters"/>
</dbReference>
<keyword evidence="10" id="KW-1185">Reference proteome</keyword>
<protein>
    <recommendedName>
        <fullName evidence="8">EamA domain-containing protein</fullName>
    </recommendedName>
</protein>
<dbReference type="Pfam" id="PF00892">
    <property type="entry name" value="EamA"/>
    <property type="match status" value="2"/>
</dbReference>
<dbReference type="PANTHER" id="PTHR32322:SF2">
    <property type="entry name" value="EAMA DOMAIN-CONTAINING PROTEIN"/>
    <property type="match status" value="1"/>
</dbReference>
<dbReference type="SUPFAM" id="SSF103481">
    <property type="entry name" value="Multidrug resistance efflux transporter EmrE"/>
    <property type="match status" value="2"/>
</dbReference>
<name>A0A246RL54_9ACTN</name>
<comment type="subcellular location">
    <subcellularLocation>
        <location evidence="1">Membrane</location>
        <topology evidence="1">Multi-pass membrane protein</topology>
    </subcellularLocation>
</comment>
<feature type="domain" description="EamA" evidence="8">
    <location>
        <begin position="183"/>
        <end position="316"/>
    </location>
</feature>
<feature type="transmembrane region" description="Helical" evidence="7">
    <location>
        <begin position="101"/>
        <end position="121"/>
    </location>
</feature>
<evidence type="ECO:0000313" key="10">
    <source>
        <dbReference type="Proteomes" id="UP000197174"/>
    </source>
</evidence>
<comment type="similarity">
    <text evidence="2">Belongs to the EamA transporter family.</text>
</comment>
<gene>
    <name evidence="9" type="ORF">B5D80_15380</name>
</gene>
<keyword evidence="3 7" id="KW-0812">Transmembrane</keyword>
<dbReference type="AlphaFoldDB" id="A0A246RL54"/>
<dbReference type="EMBL" id="MZMV01000023">
    <property type="protein sequence ID" value="OWV06790.1"/>
    <property type="molecule type" value="Genomic_DNA"/>
</dbReference>
<comment type="caution">
    <text evidence="9">The sequence shown here is derived from an EMBL/GenBank/DDBJ whole genome shotgun (WGS) entry which is preliminary data.</text>
</comment>
<accession>A0A246RL54</accession>
<feature type="transmembrane region" description="Helical" evidence="7">
    <location>
        <begin position="127"/>
        <end position="149"/>
    </location>
</feature>
<evidence type="ECO:0000259" key="8">
    <source>
        <dbReference type="Pfam" id="PF00892"/>
    </source>
</evidence>
<feature type="transmembrane region" description="Helical" evidence="7">
    <location>
        <begin position="214"/>
        <end position="233"/>
    </location>
</feature>
<keyword evidence="4 7" id="KW-1133">Transmembrane helix</keyword>
<evidence type="ECO:0000256" key="7">
    <source>
        <dbReference type="SAM" id="Phobius"/>
    </source>
</evidence>
<evidence type="ECO:0000256" key="2">
    <source>
        <dbReference type="ARBA" id="ARBA00007362"/>
    </source>
</evidence>
<dbReference type="InterPro" id="IPR000620">
    <property type="entry name" value="EamA_dom"/>
</dbReference>
<dbReference type="PANTHER" id="PTHR32322">
    <property type="entry name" value="INNER MEMBRANE TRANSPORTER"/>
    <property type="match status" value="1"/>
</dbReference>
<dbReference type="InterPro" id="IPR037185">
    <property type="entry name" value="EmrE-like"/>
</dbReference>
<reference evidence="9 10" key="1">
    <citation type="submission" date="2017-03" db="EMBL/GenBank/DDBJ databases">
        <title>Whole genome sequence of Micromonospora wenchangensis, isolated from mangrove soil.</title>
        <authorList>
            <person name="Yang H."/>
        </authorList>
    </citation>
    <scope>NUCLEOTIDE SEQUENCE [LARGE SCALE GENOMIC DNA]</scope>
    <source>
        <strain evidence="9 10">CCTCC AA 2012002</strain>
    </source>
</reference>